<evidence type="ECO:0008006" key="3">
    <source>
        <dbReference type="Google" id="ProtNLM"/>
    </source>
</evidence>
<accession>A0A6H5HUC8</accession>
<sequence>MRQTFVAIKSDHLVKPSLVVAPDGYILDIQGPYFSDGHNNDATTLRHELGNDEHLNN</sequence>
<evidence type="ECO:0000313" key="1">
    <source>
        <dbReference type="EMBL" id="CAB0027902.1"/>
    </source>
</evidence>
<proteinExistence type="predicted"/>
<dbReference type="AlphaFoldDB" id="A0A6H5HUC8"/>
<organism evidence="1 2">
    <name type="scientific">Trichogramma brassicae</name>
    <dbReference type="NCBI Taxonomy" id="86971"/>
    <lineage>
        <taxon>Eukaryota</taxon>
        <taxon>Metazoa</taxon>
        <taxon>Ecdysozoa</taxon>
        <taxon>Arthropoda</taxon>
        <taxon>Hexapoda</taxon>
        <taxon>Insecta</taxon>
        <taxon>Pterygota</taxon>
        <taxon>Neoptera</taxon>
        <taxon>Endopterygota</taxon>
        <taxon>Hymenoptera</taxon>
        <taxon>Apocrita</taxon>
        <taxon>Proctotrupomorpha</taxon>
        <taxon>Chalcidoidea</taxon>
        <taxon>Trichogrammatidae</taxon>
        <taxon>Trichogramma</taxon>
    </lineage>
</organism>
<protein>
    <recommendedName>
        <fullName evidence="3">DDE Tnp4 domain-containing protein</fullName>
    </recommendedName>
</protein>
<reference evidence="1 2" key="1">
    <citation type="submission" date="2020-02" db="EMBL/GenBank/DDBJ databases">
        <authorList>
            <person name="Ferguson B K."/>
        </authorList>
    </citation>
    <scope>NUCLEOTIDE SEQUENCE [LARGE SCALE GENOMIC DNA]</scope>
</reference>
<feature type="non-terminal residue" evidence="1">
    <location>
        <position position="57"/>
    </location>
</feature>
<keyword evidence="2" id="KW-1185">Reference proteome</keyword>
<dbReference type="OrthoDB" id="6765180at2759"/>
<dbReference type="Proteomes" id="UP000479190">
    <property type="component" value="Unassembled WGS sequence"/>
</dbReference>
<evidence type="ECO:0000313" key="2">
    <source>
        <dbReference type="Proteomes" id="UP000479190"/>
    </source>
</evidence>
<gene>
    <name evidence="1" type="ORF">TBRA_LOCUS132</name>
</gene>
<name>A0A6H5HUC8_9HYME</name>
<dbReference type="EMBL" id="CADCXV010000018">
    <property type="protein sequence ID" value="CAB0027902.1"/>
    <property type="molecule type" value="Genomic_DNA"/>
</dbReference>